<dbReference type="Gene3D" id="3.40.50.300">
    <property type="entry name" value="P-loop containing nucleotide triphosphate hydrolases"/>
    <property type="match status" value="1"/>
</dbReference>
<keyword evidence="1" id="KW-0808">Transferase</keyword>
<sequence length="373" mass="41630">MATEFVGNGHAVTMLHRVSERSTLPHAWLFAGPSQVGKRTLALRWAQWLNCAAPQASLTPCGRCRSCRHVDPDRSSYANTHPSILLVDTWMAAYWEAAEKAKEGEPVDTTKLKPKLSVGVGAVRLVREQVSAAPAGRWRVVIVDEAERLTDEAAAALLKTLEEPPERTLLILVSANPWALPATVRSRCQPVRFRLVPTREIVAALRRHGAPDREADRLARLARGRIGWAFNALRDAAWREQHDHLWSLLHLMVTMEAWDVFRFAELCTKGVDEDEGDDTPLAAQRRQLEARLEHLMLGWRDLCALAWGADDLVVNADRADELRRWGVTAEQAVSVLQRLRQTLRAIRPPLNANPQLALEVLALETLSAGRPSA</sequence>
<keyword evidence="1" id="KW-0548">Nucleotidyltransferase</keyword>
<evidence type="ECO:0000313" key="1">
    <source>
        <dbReference type="EMBL" id="GBC99042.1"/>
    </source>
</evidence>
<dbReference type="GO" id="GO:0003887">
    <property type="term" value="F:DNA-directed DNA polymerase activity"/>
    <property type="evidence" value="ECO:0007669"/>
    <property type="project" value="UniProtKB-EC"/>
</dbReference>
<dbReference type="EC" id="2.7.7.7" evidence="1"/>
<accession>A0A2H5XCY5</accession>
<dbReference type="PANTHER" id="PTHR11669:SF8">
    <property type="entry name" value="DNA POLYMERASE III SUBUNIT DELTA"/>
    <property type="match status" value="1"/>
</dbReference>
<organism evidence="1 2">
    <name type="scientific">Candidatus Fervidibacter japonicus</name>
    <dbReference type="NCBI Taxonomy" id="2035412"/>
    <lineage>
        <taxon>Bacteria</taxon>
        <taxon>Candidatus Fervidibacterota</taxon>
        <taxon>Candidatus Fervidibacter</taxon>
    </lineage>
</organism>
<dbReference type="Pfam" id="PF13177">
    <property type="entry name" value="DNA_pol3_delta2"/>
    <property type="match status" value="1"/>
</dbReference>
<name>A0A2H5XCY5_9BACT</name>
<dbReference type="GO" id="GO:0006261">
    <property type="term" value="P:DNA-templated DNA replication"/>
    <property type="evidence" value="ECO:0007669"/>
    <property type="project" value="TreeGrafter"/>
</dbReference>
<proteinExistence type="predicted"/>
<dbReference type="AlphaFoldDB" id="A0A2H5XCY5"/>
<dbReference type="InterPro" id="IPR050238">
    <property type="entry name" value="DNA_Rep/Repair_Clamp_Loader"/>
</dbReference>
<gene>
    <name evidence="1" type="primary">dnaX_2</name>
    <name evidence="1" type="ORF">HRbin17_01563</name>
</gene>
<dbReference type="Proteomes" id="UP000236173">
    <property type="component" value="Unassembled WGS sequence"/>
</dbReference>
<evidence type="ECO:0000313" key="2">
    <source>
        <dbReference type="Proteomes" id="UP000236173"/>
    </source>
</evidence>
<dbReference type="PANTHER" id="PTHR11669">
    <property type="entry name" value="REPLICATION FACTOR C / DNA POLYMERASE III GAMMA-TAU SUBUNIT"/>
    <property type="match status" value="1"/>
</dbReference>
<dbReference type="InterPro" id="IPR027417">
    <property type="entry name" value="P-loop_NTPase"/>
</dbReference>
<comment type="caution">
    <text evidence="1">The sequence shown here is derived from an EMBL/GenBank/DDBJ whole genome shotgun (WGS) entry which is preliminary data.</text>
</comment>
<protein>
    <submittedName>
        <fullName evidence="1">DNA polymerase III subunit gamma/tau</fullName>
        <ecNumber evidence="1">2.7.7.7</ecNumber>
    </submittedName>
</protein>
<dbReference type="EMBL" id="BEHT01000019">
    <property type="protein sequence ID" value="GBC99042.1"/>
    <property type="molecule type" value="Genomic_DNA"/>
</dbReference>
<dbReference type="SUPFAM" id="SSF52540">
    <property type="entry name" value="P-loop containing nucleoside triphosphate hydrolases"/>
    <property type="match status" value="1"/>
</dbReference>
<reference evidence="2" key="1">
    <citation type="submission" date="2017-09" db="EMBL/GenBank/DDBJ databases">
        <title>Metaegenomics of thermophilic ammonia-oxidizing enrichment culture.</title>
        <authorList>
            <person name="Kato S."/>
            <person name="Suzuki K."/>
        </authorList>
    </citation>
    <scope>NUCLEOTIDE SEQUENCE [LARGE SCALE GENOMIC DNA]</scope>
</reference>